<comment type="caution">
    <text evidence="8">The sequence shown here is derived from an EMBL/GenBank/DDBJ whole genome shotgun (WGS) entry which is preliminary data.</text>
</comment>
<sequence length="238" mass="26240">MNTDINLLLAFGAGFLSFISPCTLPLYPAFLSYITGVSFGDLKDGKGMRSKKAILHTLFFLLGFSIIFIALGFGTSIPVVKNFFFNYQDSVRQIGGILIVIFGLVITGIFTPKFLMKERKFELKNRPTGYLGSAIIGLVFAAGWTPCTGPILAGIFALGVSNPDSAVGYMIAYVIGFSIPFFVLSFFITRLNWMRKNSQKIVLIGGYIMIIVGIVIFFNWMTFFNSLLAPVFGDFIGF</sequence>
<dbReference type="InterPro" id="IPR051790">
    <property type="entry name" value="Cytochrome_c-biogenesis_DsbD"/>
</dbReference>
<feature type="transmembrane region" description="Helical" evidence="6">
    <location>
        <begin position="94"/>
        <end position="115"/>
    </location>
</feature>
<dbReference type="RefSeq" id="WP_109305998.1">
    <property type="nucleotide sequence ID" value="NZ_BJUF01000033.1"/>
</dbReference>
<dbReference type="EMBL" id="QFVR01000009">
    <property type="protein sequence ID" value="PWI25369.1"/>
    <property type="molecule type" value="Genomic_DNA"/>
</dbReference>
<dbReference type="PANTHER" id="PTHR31272">
    <property type="entry name" value="CYTOCHROME C-TYPE BIOGENESIS PROTEIN HI_1454-RELATED"/>
    <property type="match status" value="1"/>
</dbReference>
<dbReference type="OrthoDB" id="9803065at2"/>
<keyword evidence="5 6" id="KW-0472">Membrane</keyword>
<keyword evidence="4 6" id="KW-1133">Transmembrane helix</keyword>
<accession>A0A2U3ALI2</accession>
<feature type="transmembrane region" description="Helical" evidence="6">
    <location>
        <begin position="53"/>
        <end position="74"/>
    </location>
</feature>
<protein>
    <submittedName>
        <fullName evidence="8">Cytochrome C biogenesis protein CcdA</fullName>
    </submittedName>
</protein>
<dbReference type="GO" id="GO:0016020">
    <property type="term" value="C:membrane"/>
    <property type="evidence" value="ECO:0007669"/>
    <property type="project" value="UniProtKB-SubCell"/>
</dbReference>
<evidence type="ECO:0000256" key="1">
    <source>
        <dbReference type="ARBA" id="ARBA00004141"/>
    </source>
</evidence>
<feature type="transmembrane region" description="Helical" evidence="6">
    <location>
        <begin position="135"/>
        <end position="160"/>
    </location>
</feature>
<organism evidence="8 9">
    <name type="scientific">Kurthia sibirica</name>
    <dbReference type="NCBI Taxonomy" id="202750"/>
    <lineage>
        <taxon>Bacteria</taxon>
        <taxon>Bacillati</taxon>
        <taxon>Bacillota</taxon>
        <taxon>Bacilli</taxon>
        <taxon>Bacillales</taxon>
        <taxon>Caryophanaceae</taxon>
        <taxon>Kurthia</taxon>
    </lineage>
</organism>
<feature type="transmembrane region" description="Helical" evidence="6">
    <location>
        <begin position="6"/>
        <end position="33"/>
    </location>
</feature>
<evidence type="ECO:0000256" key="6">
    <source>
        <dbReference type="SAM" id="Phobius"/>
    </source>
</evidence>
<comment type="similarity">
    <text evidence="2">Belongs to the DsbD family.</text>
</comment>
<gene>
    <name evidence="8" type="ORF">DEX24_08500</name>
</gene>
<evidence type="ECO:0000256" key="4">
    <source>
        <dbReference type="ARBA" id="ARBA00022989"/>
    </source>
</evidence>
<evidence type="ECO:0000313" key="9">
    <source>
        <dbReference type="Proteomes" id="UP000245938"/>
    </source>
</evidence>
<comment type="subcellular location">
    <subcellularLocation>
        <location evidence="1">Membrane</location>
        <topology evidence="1">Multi-pass membrane protein</topology>
    </subcellularLocation>
</comment>
<feature type="transmembrane region" description="Helical" evidence="6">
    <location>
        <begin position="201"/>
        <end position="221"/>
    </location>
</feature>
<dbReference type="Pfam" id="PF02683">
    <property type="entry name" value="DsbD_TM"/>
    <property type="match status" value="1"/>
</dbReference>
<evidence type="ECO:0000256" key="3">
    <source>
        <dbReference type="ARBA" id="ARBA00022692"/>
    </source>
</evidence>
<dbReference type="InterPro" id="IPR003834">
    <property type="entry name" value="Cyt_c_assmbl_TM_dom"/>
</dbReference>
<reference evidence="8 9" key="1">
    <citation type="submission" date="2018-05" db="EMBL/GenBank/DDBJ databases">
        <title>Kurthia sibirica genome sequence.</title>
        <authorList>
            <person name="Maclea K.S."/>
            <person name="Goen A.E."/>
        </authorList>
    </citation>
    <scope>NUCLEOTIDE SEQUENCE [LARGE SCALE GENOMIC DNA]</scope>
    <source>
        <strain evidence="8 9">ATCC 49154</strain>
    </source>
</reference>
<evidence type="ECO:0000256" key="2">
    <source>
        <dbReference type="ARBA" id="ARBA00006143"/>
    </source>
</evidence>
<evidence type="ECO:0000313" key="8">
    <source>
        <dbReference type="EMBL" id="PWI25369.1"/>
    </source>
</evidence>
<keyword evidence="9" id="KW-1185">Reference proteome</keyword>
<dbReference type="PANTHER" id="PTHR31272:SF4">
    <property type="entry name" value="CYTOCHROME C-TYPE BIOGENESIS PROTEIN HI_1454-RELATED"/>
    <property type="match status" value="1"/>
</dbReference>
<name>A0A2U3ALI2_9BACL</name>
<dbReference type="AlphaFoldDB" id="A0A2U3ALI2"/>
<evidence type="ECO:0000259" key="7">
    <source>
        <dbReference type="Pfam" id="PF02683"/>
    </source>
</evidence>
<feature type="domain" description="Cytochrome C biogenesis protein transmembrane" evidence="7">
    <location>
        <begin position="6"/>
        <end position="194"/>
    </location>
</feature>
<proteinExistence type="inferred from homology"/>
<keyword evidence="3 6" id="KW-0812">Transmembrane</keyword>
<feature type="transmembrane region" description="Helical" evidence="6">
    <location>
        <begin position="166"/>
        <end position="189"/>
    </location>
</feature>
<evidence type="ECO:0000256" key="5">
    <source>
        <dbReference type="ARBA" id="ARBA00023136"/>
    </source>
</evidence>
<dbReference type="Proteomes" id="UP000245938">
    <property type="component" value="Unassembled WGS sequence"/>
</dbReference>
<dbReference type="GO" id="GO:0017004">
    <property type="term" value="P:cytochrome complex assembly"/>
    <property type="evidence" value="ECO:0007669"/>
    <property type="project" value="InterPro"/>
</dbReference>